<dbReference type="PANTHER" id="PTHR19433:SF133">
    <property type="entry name" value="IMMUNE-TYPE RECEPTOR 5 PRECURSOR-RELATED"/>
    <property type="match status" value="1"/>
</dbReference>
<dbReference type="Gene3D" id="2.60.40.10">
    <property type="entry name" value="Immunoglobulins"/>
    <property type="match status" value="2"/>
</dbReference>
<dbReference type="InterPro" id="IPR007110">
    <property type="entry name" value="Ig-like_dom"/>
</dbReference>
<keyword evidence="2" id="KW-1003">Cell membrane</keyword>
<feature type="domain" description="Ig-like" evidence="10">
    <location>
        <begin position="242"/>
        <end position="307"/>
    </location>
</feature>
<organism evidence="11 12">
    <name type="scientific">Danionella cerebrum</name>
    <dbReference type="NCBI Taxonomy" id="2873325"/>
    <lineage>
        <taxon>Eukaryota</taxon>
        <taxon>Metazoa</taxon>
        <taxon>Chordata</taxon>
        <taxon>Craniata</taxon>
        <taxon>Vertebrata</taxon>
        <taxon>Euteleostomi</taxon>
        <taxon>Actinopterygii</taxon>
        <taxon>Neopterygii</taxon>
        <taxon>Teleostei</taxon>
        <taxon>Ostariophysi</taxon>
        <taxon>Cypriniformes</taxon>
        <taxon>Danionidae</taxon>
        <taxon>Danioninae</taxon>
        <taxon>Danionella</taxon>
    </lineage>
</organism>
<dbReference type="EMBL" id="SRMA01027173">
    <property type="protein sequence ID" value="TRY58718.1"/>
    <property type="molecule type" value="Genomic_DNA"/>
</dbReference>
<dbReference type="PROSITE" id="PS50835">
    <property type="entry name" value="IG_LIKE"/>
    <property type="match status" value="2"/>
</dbReference>
<feature type="region of interest" description="Disordered" evidence="8">
    <location>
        <begin position="370"/>
        <end position="415"/>
    </location>
</feature>
<evidence type="ECO:0000256" key="5">
    <source>
        <dbReference type="ARBA" id="ARBA00023136"/>
    </source>
</evidence>
<evidence type="ECO:0000259" key="10">
    <source>
        <dbReference type="PROSITE" id="PS50835"/>
    </source>
</evidence>
<keyword evidence="7" id="KW-0325">Glycoprotein</keyword>
<evidence type="ECO:0000256" key="2">
    <source>
        <dbReference type="ARBA" id="ARBA00022475"/>
    </source>
</evidence>
<keyword evidence="6" id="KW-1015">Disulfide bond</keyword>
<keyword evidence="5 9" id="KW-0472">Membrane</keyword>
<dbReference type="PANTHER" id="PTHR19433">
    <property type="entry name" value="T-CELL RECEPTOR ALPHA CHAIN V REGION-RELATED"/>
    <property type="match status" value="1"/>
</dbReference>
<keyword evidence="12" id="KW-1185">Reference proteome</keyword>
<comment type="caution">
    <text evidence="11">The sequence shown here is derived from an EMBL/GenBank/DDBJ whole genome shotgun (WGS) entry which is preliminary data.</text>
</comment>
<accession>A0A553MZX4</accession>
<keyword evidence="4" id="KW-0391">Immunity</keyword>
<dbReference type="Proteomes" id="UP000316079">
    <property type="component" value="Unassembled WGS sequence"/>
</dbReference>
<sequence>MELNSSPEQYLSTCGRSAVVNPCIGATDVLLEEIVEAALSLRSRLSLTPDTSLSFGVDLYSRFSKALLEPVDAVIFPTALICLSFSPGQELFHSKVYSVEIKQPEETRNPYQPERCSGAQNISHSKRIQTSKPGSRVTIECILPKKDFNHMAWYKQEIGGKLQLISHTYIYMNNAKFEDAFKNGRFNITIAPGVYHLSISPTEKKDAAMYFCGVLFLGEIIFEEQEGATVIQEQIYEEVHFGDNITLQCRVETERRECEDKRRVFWFRTTDRIFHSDEEDCESNGILCTYSLKKINIDQSDAGMYYCALLQCDEILFGNGTLLQFSSGDDVDFTNKTFLILASLNLVSVTVMILLLAALFKDKGRAAVSCNGSDDQETSEDSRVGGAYSTVSFSSKSRSSSRGKSQNQELYSQTK</sequence>
<dbReference type="InterPro" id="IPR052051">
    <property type="entry name" value="TCR_complex_component"/>
</dbReference>
<evidence type="ECO:0000256" key="8">
    <source>
        <dbReference type="SAM" id="MobiDB-lite"/>
    </source>
</evidence>
<feature type="transmembrane region" description="Helical" evidence="9">
    <location>
        <begin position="338"/>
        <end position="360"/>
    </location>
</feature>
<evidence type="ECO:0000313" key="11">
    <source>
        <dbReference type="EMBL" id="TRY58718.1"/>
    </source>
</evidence>
<feature type="domain" description="Ig-like" evidence="10">
    <location>
        <begin position="104"/>
        <end position="214"/>
    </location>
</feature>
<keyword evidence="9" id="KW-0812">Transmembrane</keyword>
<dbReference type="GO" id="GO:0005886">
    <property type="term" value="C:plasma membrane"/>
    <property type="evidence" value="ECO:0007669"/>
    <property type="project" value="UniProtKB-SubCell"/>
</dbReference>
<keyword evidence="9" id="KW-1133">Transmembrane helix</keyword>
<reference evidence="11 12" key="1">
    <citation type="journal article" date="2019" name="Sci. Data">
        <title>Hybrid genome assembly and annotation of Danionella translucida.</title>
        <authorList>
            <person name="Kadobianskyi M."/>
            <person name="Schulze L."/>
            <person name="Schuelke M."/>
            <person name="Judkewitz B."/>
        </authorList>
    </citation>
    <scope>NUCLEOTIDE SEQUENCE [LARGE SCALE GENOMIC DNA]</scope>
    <source>
        <strain evidence="11 12">Bolton</strain>
    </source>
</reference>
<evidence type="ECO:0000256" key="1">
    <source>
        <dbReference type="ARBA" id="ARBA00004236"/>
    </source>
</evidence>
<comment type="subcellular location">
    <subcellularLocation>
        <location evidence="1">Cell membrane</location>
    </subcellularLocation>
</comment>
<dbReference type="InterPro" id="IPR013106">
    <property type="entry name" value="Ig_V-set"/>
</dbReference>
<dbReference type="GO" id="GO:0009617">
    <property type="term" value="P:response to bacterium"/>
    <property type="evidence" value="ECO:0007669"/>
    <property type="project" value="TreeGrafter"/>
</dbReference>
<evidence type="ECO:0000256" key="3">
    <source>
        <dbReference type="ARBA" id="ARBA00022729"/>
    </source>
</evidence>
<dbReference type="GO" id="GO:0002376">
    <property type="term" value="P:immune system process"/>
    <property type="evidence" value="ECO:0007669"/>
    <property type="project" value="UniProtKB-KW"/>
</dbReference>
<evidence type="ECO:0000256" key="6">
    <source>
        <dbReference type="ARBA" id="ARBA00023157"/>
    </source>
</evidence>
<evidence type="ECO:0000256" key="9">
    <source>
        <dbReference type="SAM" id="Phobius"/>
    </source>
</evidence>
<feature type="compositionally biased region" description="Low complexity" evidence="8">
    <location>
        <begin position="389"/>
        <end position="405"/>
    </location>
</feature>
<dbReference type="AlphaFoldDB" id="A0A553MZX4"/>
<dbReference type="InterPro" id="IPR036179">
    <property type="entry name" value="Ig-like_dom_sf"/>
</dbReference>
<dbReference type="STRING" id="623744.A0A553MZX4"/>
<gene>
    <name evidence="11" type="ORF">DNTS_001268</name>
</gene>
<feature type="compositionally biased region" description="Polar residues" evidence="8">
    <location>
        <begin position="406"/>
        <end position="415"/>
    </location>
</feature>
<dbReference type="SUPFAM" id="SSF48726">
    <property type="entry name" value="Immunoglobulin"/>
    <property type="match status" value="2"/>
</dbReference>
<proteinExistence type="predicted"/>
<keyword evidence="3" id="KW-0732">Signal</keyword>
<evidence type="ECO:0000256" key="7">
    <source>
        <dbReference type="ARBA" id="ARBA00023180"/>
    </source>
</evidence>
<evidence type="ECO:0000256" key="4">
    <source>
        <dbReference type="ARBA" id="ARBA00022859"/>
    </source>
</evidence>
<dbReference type="OrthoDB" id="6370831at2759"/>
<protein>
    <recommendedName>
        <fullName evidence="10">Ig-like domain-containing protein</fullName>
    </recommendedName>
</protein>
<dbReference type="Pfam" id="PF07686">
    <property type="entry name" value="V-set"/>
    <property type="match status" value="1"/>
</dbReference>
<name>A0A553MZX4_9TELE</name>
<dbReference type="SMART" id="SM00409">
    <property type="entry name" value="IG"/>
    <property type="match status" value="2"/>
</dbReference>
<dbReference type="InterPro" id="IPR013783">
    <property type="entry name" value="Ig-like_fold"/>
</dbReference>
<dbReference type="InterPro" id="IPR003599">
    <property type="entry name" value="Ig_sub"/>
</dbReference>
<evidence type="ECO:0000313" key="12">
    <source>
        <dbReference type="Proteomes" id="UP000316079"/>
    </source>
</evidence>